<name>A0ABU2ZFI4_9SPHN</name>
<dbReference type="Pfam" id="PF12680">
    <property type="entry name" value="SnoaL_2"/>
    <property type="match status" value="1"/>
</dbReference>
<proteinExistence type="predicted"/>
<evidence type="ECO:0000313" key="3">
    <source>
        <dbReference type="Proteomes" id="UP001259803"/>
    </source>
</evidence>
<gene>
    <name evidence="2" type="ORF">RM533_04095</name>
</gene>
<dbReference type="RefSeq" id="WP_311339931.1">
    <property type="nucleotide sequence ID" value="NZ_JAVRHS010000002.1"/>
</dbReference>
<dbReference type="SUPFAM" id="SSF54427">
    <property type="entry name" value="NTF2-like"/>
    <property type="match status" value="1"/>
</dbReference>
<dbReference type="Proteomes" id="UP001259803">
    <property type="component" value="Unassembled WGS sequence"/>
</dbReference>
<evidence type="ECO:0000259" key="1">
    <source>
        <dbReference type="Pfam" id="PF12680"/>
    </source>
</evidence>
<keyword evidence="3" id="KW-1185">Reference proteome</keyword>
<accession>A0ABU2ZFI4</accession>
<dbReference type="EMBL" id="JAVRHS010000002">
    <property type="protein sequence ID" value="MDT0575362.1"/>
    <property type="molecule type" value="Genomic_DNA"/>
</dbReference>
<organism evidence="2 3">
    <name type="scientific">Croceicoccus esteveae</name>
    <dbReference type="NCBI Taxonomy" id="3075597"/>
    <lineage>
        <taxon>Bacteria</taxon>
        <taxon>Pseudomonadati</taxon>
        <taxon>Pseudomonadota</taxon>
        <taxon>Alphaproteobacteria</taxon>
        <taxon>Sphingomonadales</taxon>
        <taxon>Erythrobacteraceae</taxon>
        <taxon>Croceicoccus</taxon>
    </lineage>
</organism>
<dbReference type="InterPro" id="IPR037401">
    <property type="entry name" value="SnoaL-like"/>
</dbReference>
<reference evidence="2 3" key="1">
    <citation type="submission" date="2023-09" db="EMBL/GenBank/DDBJ databases">
        <authorList>
            <person name="Rey-Velasco X."/>
        </authorList>
    </citation>
    <scope>NUCLEOTIDE SEQUENCE [LARGE SCALE GENOMIC DNA]</scope>
    <source>
        <strain evidence="2 3">F390</strain>
    </source>
</reference>
<sequence>MTHDEKAAAVHAYIAAFAANDPEAVRQIFSAGARVEDPVGSPAHVGIEAIVEFYTRSMAMKPKLQLEGPIRTAANSAAFAFSVVFEGTDMAVEVIDIFEFDEEGKVSSMRAYFAPENMKGFPQDWSA</sequence>
<protein>
    <submittedName>
        <fullName evidence="2">Nuclear transport factor 2 family protein</fullName>
    </submittedName>
</protein>
<evidence type="ECO:0000313" key="2">
    <source>
        <dbReference type="EMBL" id="MDT0575362.1"/>
    </source>
</evidence>
<dbReference type="Gene3D" id="3.10.450.50">
    <property type="match status" value="1"/>
</dbReference>
<dbReference type="InterPro" id="IPR032710">
    <property type="entry name" value="NTF2-like_dom_sf"/>
</dbReference>
<feature type="domain" description="SnoaL-like" evidence="1">
    <location>
        <begin position="10"/>
        <end position="108"/>
    </location>
</feature>
<comment type="caution">
    <text evidence="2">The sequence shown here is derived from an EMBL/GenBank/DDBJ whole genome shotgun (WGS) entry which is preliminary data.</text>
</comment>